<reference evidence="1" key="1">
    <citation type="submission" date="2022-10" db="EMBL/GenBank/DDBJ databases">
        <title>The complete genomes of actinobacterial strains from the NBC collection.</title>
        <authorList>
            <person name="Joergensen T.S."/>
            <person name="Alvarez Arevalo M."/>
            <person name="Sterndorff E.B."/>
            <person name="Faurdal D."/>
            <person name="Vuksanovic O."/>
            <person name="Mourched A.-S."/>
            <person name="Charusanti P."/>
            <person name="Shaw S."/>
            <person name="Blin K."/>
            <person name="Weber T."/>
        </authorList>
    </citation>
    <scope>NUCLEOTIDE SEQUENCE</scope>
    <source>
        <strain evidence="1">NBC_00119</strain>
    </source>
</reference>
<evidence type="ECO:0000313" key="1">
    <source>
        <dbReference type="EMBL" id="WTS10084.1"/>
    </source>
</evidence>
<accession>A0AAU1TXJ2</accession>
<organism evidence="1">
    <name type="scientific">Streptomyces sp. NBC_00119</name>
    <dbReference type="NCBI Taxonomy" id="2975659"/>
    <lineage>
        <taxon>Bacteria</taxon>
        <taxon>Bacillati</taxon>
        <taxon>Actinomycetota</taxon>
        <taxon>Actinomycetes</taxon>
        <taxon>Kitasatosporales</taxon>
        <taxon>Streptomycetaceae</taxon>
        <taxon>Streptomyces</taxon>
    </lineage>
</organism>
<evidence type="ECO:0008006" key="2">
    <source>
        <dbReference type="Google" id="ProtNLM"/>
    </source>
</evidence>
<sequence>MLDAAGKITGLGVGALPICGSDERFKGVPTDHKVRRLPVIAGHILIGMVARVPAAREGLRSPLSPHRGEPH</sequence>
<protein>
    <recommendedName>
        <fullName evidence="2">GAF domain-containing protein</fullName>
    </recommendedName>
</protein>
<name>A0AAU1TXJ2_9ACTN</name>
<gene>
    <name evidence="1" type="ORF">OHU69_02635</name>
</gene>
<proteinExistence type="predicted"/>
<dbReference type="EMBL" id="CP108195">
    <property type="protein sequence ID" value="WTS10084.1"/>
    <property type="molecule type" value="Genomic_DNA"/>
</dbReference>
<dbReference type="AlphaFoldDB" id="A0AAU1TXJ2"/>